<dbReference type="AlphaFoldDB" id="A0A0N4VR46"/>
<sequence length="205" mass="24378">LNPLPITTVSDDLADVLRPIDFLVSQIKLERTEQNFYFLKTENKGLVKELRLRYKLTEAYLDRFWQVWRNQYLKCHLERYQREHKQGKSVSRKEPKLGKIVILFDEDTHRAHWKLGRIEELIKGRQERVRTAILRLQTDVKVERPKSHLYALEVGSEELQKYFNAVITDDKIEDNMTLGRIKNIDQLKKQVVQFTEDSPEKGEGK</sequence>
<accession>A0A0N4VR46</accession>
<dbReference type="PANTHER" id="PTHR47331">
    <property type="entry name" value="PHD-TYPE DOMAIN-CONTAINING PROTEIN"/>
    <property type="match status" value="1"/>
</dbReference>
<reference evidence="2" key="1">
    <citation type="submission" date="2017-02" db="UniProtKB">
        <authorList>
            <consortium name="WormBaseParasite"/>
        </authorList>
    </citation>
    <scope>IDENTIFICATION</scope>
</reference>
<dbReference type="Pfam" id="PF18701">
    <property type="entry name" value="DUF5641"/>
    <property type="match status" value="1"/>
</dbReference>
<name>A0A0N4VR46_ENTVE</name>
<protein>
    <submittedName>
        <fullName evidence="2">DUF5641 domain-containing protein</fullName>
    </submittedName>
</protein>
<dbReference type="InterPro" id="IPR040676">
    <property type="entry name" value="DUF5641"/>
</dbReference>
<organism evidence="2">
    <name type="scientific">Enterobius vermicularis</name>
    <name type="common">Human pinworm</name>
    <dbReference type="NCBI Taxonomy" id="51028"/>
    <lineage>
        <taxon>Eukaryota</taxon>
        <taxon>Metazoa</taxon>
        <taxon>Ecdysozoa</taxon>
        <taxon>Nematoda</taxon>
        <taxon>Chromadorea</taxon>
        <taxon>Rhabditida</taxon>
        <taxon>Spirurina</taxon>
        <taxon>Oxyuridomorpha</taxon>
        <taxon>Oxyuroidea</taxon>
        <taxon>Oxyuridae</taxon>
        <taxon>Enterobius</taxon>
    </lineage>
</organism>
<dbReference type="WBParaSite" id="EVEC_0001350801-mRNA-1">
    <property type="protein sequence ID" value="EVEC_0001350801-mRNA-1"/>
    <property type="gene ID" value="EVEC_0001350801"/>
</dbReference>
<feature type="domain" description="DUF5641" evidence="1">
    <location>
        <begin position="53"/>
        <end position="150"/>
    </location>
</feature>
<proteinExistence type="predicted"/>
<evidence type="ECO:0000313" key="2">
    <source>
        <dbReference type="WBParaSite" id="EVEC_0001350801-mRNA-1"/>
    </source>
</evidence>
<evidence type="ECO:0000259" key="1">
    <source>
        <dbReference type="Pfam" id="PF18701"/>
    </source>
</evidence>